<dbReference type="EMBL" id="JBGMEK010000010">
    <property type="protein sequence ID" value="MFA0810661.1"/>
    <property type="molecule type" value="Genomic_DNA"/>
</dbReference>
<name>A0ABV4NX17_9GAMM</name>
<gene>
    <name evidence="1" type="ORF">ACCI49_06985</name>
</gene>
<dbReference type="RefSeq" id="WP_371838233.1">
    <property type="nucleotide sequence ID" value="NZ_JBGMEK010000010.1"/>
</dbReference>
<keyword evidence="2" id="KW-1185">Reference proteome</keyword>
<protein>
    <submittedName>
        <fullName evidence="1">Uncharacterized protein</fullName>
    </submittedName>
</protein>
<accession>A0ABV4NX17</accession>
<organism evidence="1 2">
    <name type="scientific">Microbulbifer epialgicus</name>
    <dbReference type="NCBI Taxonomy" id="393907"/>
    <lineage>
        <taxon>Bacteria</taxon>
        <taxon>Pseudomonadati</taxon>
        <taxon>Pseudomonadota</taxon>
        <taxon>Gammaproteobacteria</taxon>
        <taxon>Cellvibrionales</taxon>
        <taxon>Microbulbiferaceae</taxon>
        <taxon>Microbulbifer</taxon>
    </lineage>
</organism>
<proteinExistence type="predicted"/>
<reference evidence="1 2" key="1">
    <citation type="submission" date="2024-08" db="EMBL/GenBank/DDBJ databases">
        <authorList>
            <person name="Ishaq N."/>
        </authorList>
    </citation>
    <scope>NUCLEOTIDE SEQUENCE [LARGE SCALE GENOMIC DNA]</scope>
    <source>
        <strain evidence="1 2">DSM 18651</strain>
    </source>
</reference>
<comment type="caution">
    <text evidence="1">The sequence shown here is derived from an EMBL/GenBank/DDBJ whole genome shotgun (WGS) entry which is preliminary data.</text>
</comment>
<evidence type="ECO:0000313" key="1">
    <source>
        <dbReference type="EMBL" id="MFA0810661.1"/>
    </source>
</evidence>
<dbReference type="Proteomes" id="UP001569428">
    <property type="component" value="Unassembled WGS sequence"/>
</dbReference>
<evidence type="ECO:0000313" key="2">
    <source>
        <dbReference type="Proteomes" id="UP001569428"/>
    </source>
</evidence>
<sequence length="50" mass="5275">MGNKLIALLFIVGILLFIGAPVSAAEPDRAIKSRTDTQKINSALHDGNAI</sequence>